<gene>
    <name evidence="2" type="ORF">YC6258_00200</name>
    <name evidence="3" type="ORF">YC6258_03765</name>
</gene>
<name>A0A0C5VND2_9GAMM</name>
<dbReference type="EMBL" id="CP007142">
    <property type="protein sequence ID" value="AJQ92252.1"/>
    <property type="molecule type" value="Genomic_DNA"/>
</dbReference>
<dbReference type="RefSeq" id="WP_169748909.1">
    <property type="nucleotide sequence ID" value="NZ_CP007142.1"/>
</dbReference>
<evidence type="ECO:0000256" key="1">
    <source>
        <dbReference type="SAM" id="Phobius"/>
    </source>
</evidence>
<evidence type="ECO:0000313" key="2">
    <source>
        <dbReference type="EMBL" id="AJQ92252.1"/>
    </source>
</evidence>
<dbReference type="STRING" id="1445510.YC6258_00200"/>
<sequence length="46" mass="5417">MSIDIFQILGAGGNLSMIGVLLLFWRIDKRVTKLEWVIERWQERQG</sequence>
<organism evidence="3 4">
    <name type="scientific">Gynuella sunshinyii YC6258</name>
    <dbReference type="NCBI Taxonomy" id="1445510"/>
    <lineage>
        <taxon>Bacteria</taxon>
        <taxon>Pseudomonadati</taxon>
        <taxon>Pseudomonadota</taxon>
        <taxon>Gammaproteobacteria</taxon>
        <taxon>Oceanospirillales</taxon>
        <taxon>Saccharospirillaceae</taxon>
        <taxon>Gynuella</taxon>
    </lineage>
</organism>
<keyword evidence="1" id="KW-1133">Transmembrane helix</keyword>
<evidence type="ECO:0000313" key="3">
    <source>
        <dbReference type="EMBL" id="AJQ95801.1"/>
    </source>
</evidence>
<proteinExistence type="predicted"/>
<accession>A0A0C5VND2</accession>
<dbReference type="KEGG" id="gsn:YC6258_00200"/>
<reference evidence="3 4" key="1">
    <citation type="submission" date="2014-01" db="EMBL/GenBank/DDBJ databases">
        <title>Full genme sequencing of cellulolytic bacterium Gynuella sunshinyii YC6258T gen. nov., sp. nov.</title>
        <authorList>
            <person name="Khan H."/>
            <person name="Chung E.J."/>
            <person name="Chung Y.R."/>
        </authorList>
    </citation>
    <scope>NUCLEOTIDE SEQUENCE [LARGE SCALE GENOMIC DNA]</scope>
    <source>
        <strain evidence="3 4">YC6258</strain>
    </source>
</reference>
<keyword evidence="1" id="KW-0812">Transmembrane</keyword>
<protein>
    <submittedName>
        <fullName evidence="3">Uncharacterized protein</fullName>
    </submittedName>
</protein>
<dbReference type="AlphaFoldDB" id="A0A0C5VND2"/>
<dbReference type="EMBL" id="CP007142">
    <property type="protein sequence ID" value="AJQ95801.1"/>
    <property type="molecule type" value="Genomic_DNA"/>
</dbReference>
<dbReference type="KEGG" id="gsn:YC6258_03765"/>
<dbReference type="HOGENOM" id="CLU_3184269_0_0_6"/>
<feature type="transmembrane region" description="Helical" evidence="1">
    <location>
        <begin position="6"/>
        <end position="25"/>
    </location>
</feature>
<keyword evidence="4" id="KW-1185">Reference proteome</keyword>
<keyword evidence="1" id="KW-0472">Membrane</keyword>
<dbReference type="Proteomes" id="UP000032266">
    <property type="component" value="Chromosome"/>
</dbReference>
<evidence type="ECO:0000313" key="4">
    <source>
        <dbReference type="Proteomes" id="UP000032266"/>
    </source>
</evidence>